<organism evidence="2 3">
    <name type="scientific">Allomesorhizobium camelthorni</name>
    <dbReference type="NCBI Taxonomy" id="475069"/>
    <lineage>
        <taxon>Bacteria</taxon>
        <taxon>Pseudomonadati</taxon>
        <taxon>Pseudomonadota</taxon>
        <taxon>Alphaproteobacteria</taxon>
        <taxon>Hyphomicrobiales</taxon>
        <taxon>Phyllobacteriaceae</taxon>
        <taxon>Allomesorhizobium</taxon>
    </lineage>
</organism>
<comment type="caution">
    <text evidence="2">The sequence shown here is derived from an EMBL/GenBank/DDBJ whole genome shotgun (WGS) entry which is preliminary data.</text>
</comment>
<keyword evidence="1" id="KW-0732">Signal</keyword>
<evidence type="ECO:0000256" key="1">
    <source>
        <dbReference type="SAM" id="SignalP"/>
    </source>
</evidence>
<sequence length="279" mass="30433">MLKLSAGPLRAAAVAASLLCAPAAAEEPITVPAERVASFKAPEARQAVAVDDRFFYAIDNRAIVKYDKKTGDRVAEWKGPSDGPMVHLDSGVVVDGKLYAAHSNYPGWPMVSSVEIWDAATLRHVGSHSFGIDRGSLTWLDFYNGVWWGAFANYNQPLAQIPFADGNQHTQIVRFDDEWRVAEAWILPKALLEKFGDMSNSGGSWGPDGRLWITGHDKAEAYAVTLPEAGSMLRWAATISLDITGQGIAWDRSDRQVIWGIVRGAKGENRVTASRVALP</sequence>
<dbReference type="InterPro" id="IPR011044">
    <property type="entry name" value="Quino_amine_DH_bsu"/>
</dbReference>
<protein>
    <submittedName>
        <fullName evidence="2">Cycloisomerase</fullName>
    </submittedName>
</protein>
<evidence type="ECO:0000313" key="3">
    <source>
        <dbReference type="Proteomes" id="UP001642900"/>
    </source>
</evidence>
<name>A0A6G4WAJ1_9HYPH</name>
<dbReference type="AlphaFoldDB" id="A0A6G4WAJ1"/>
<dbReference type="SUPFAM" id="SSF50969">
    <property type="entry name" value="YVTN repeat-like/Quinoprotein amine dehydrogenase"/>
    <property type="match status" value="1"/>
</dbReference>
<feature type="signal peptide" evidence="1">
    <location>
        <begin position="1"/>
        <end position="25"/>
    </location>
</feature>
<gene>
    <name evidence="2" type="ORF">G6N73_08565</name>
</gene>
<dbReference type="Proteomes" id="UP001642900">
    <property type="component" value="Unassembled WGS sequence"/>
</dbReference>
<keyword evidence="3" id="KW-1185">Reference proteome</keyword>
<dbReference type="EMBL" id="JAAKZF010000007">
    <property type="protein sequence ID" value="NGO51233.1"/>
    <property type="molecule type" value="Genomic_DNA"/>
</dbReference>
<accession>A0A6G4WAJ1</accession>
<reference evidence="2 3" key="1">
    <citation type="submission" date="2020-02" db="EMBL/GenBank/DDBJ databases">
        <title>Genome sequence of strain CCNWXJ40-4.</title>
        <authorList>
            <person name="Gao J."/>
            <person name="Sun J."/>
        </authorList>
    </citation>
    <scope>NUCLEOTIDE SEQUENCE [LARGE SCALE GENOMIC DNA]</scope>
    <source>
        <strain evidence="2 3">CCNWXJ 40-4</strain>
    </source>
</reference>
<evidence type="ECO:0000313" key="2">
    <source>
        <dbReference type="EMBL" id="NGO51233.1"/>
    </source>
</evidence>
<feature type="chain" id="PRO_5026150692" evidence="1">
    <location>
        <begin position="26"/>
        <end position="279"/>
    </location>
</feature>
<dbReference type="RefSeq" id="WP_165026101.1">
    <property type="nucleotide sequence ID" value="NZ_JAAKZF010000007.1"/>
</dbReference>
<proteinExistence type="predicted"/>